<keyword evidence="3" id="KW-1185">Reference proteome</keyword>
<comment type="caution">
    <text evidence="2">The sequence shown here is derived from an EMBL/GenBank/DDBJ whole genome shotgun (WGS) entry which is preliminary data.</text>
</comment>
<dbReference type="AlphaFoldDB" id="A0A0L6UQ84"/>
<evidence type="ECO:0000256" key="1">
    <source>
        <dbReference type="SAM" id="MobiDB-lite"/>
    </source>
</evidence>
<evidence type="ECO:0000313" key="3">
    <source>
        <dbReference type="Proteomes" id="UP000037035"/>
    </source>
</evidence>
<dbReference type="EMBL" id="LAVV01009784">
    <property type="protein sequence ID" value="KNZ49995.1"/>
    <property type="molecule type" value="Genomic_DNA"/>
</dbReference>
<sequence>MKKVFESCLDSWKAKIQDGVTNNREAILVEDEITISQLKPIRKRPRPSESTSTTPANKKTRTSNNPSSLGNNAGDVMAAAGLSGAAQKGKGNENEKASSKKTVLLFLEKPEVDIKGPVSALELCIGLPPYKRSVYTQHMAALGSGKGLGTSAMELGSLMFTMVDAYLVWINQNGGAFAQIKNINLPTRLSTPLMEAPRKASFMDIIRATTLMPSGPVWKLALHHDNALETGW</sequence>
<dbReference type="Proteomes" id="UP000037035">
    <property type="component" value="Unassembled WGS sequence"/>
</dbReference>
<protein>
    <submittedName>
        <fullName evidence="2">Uncharacterized protein</fullName>
    </submittedName>
</protein>
<reference evidence="2 3" key="1">
    <citation type="submission" date="2015-08" db="EMBL/GenBank/DDBJ databases">
        <title>Next Generation Sequencing and Analysis of the Genome of Puccinia sorghi L Schw, the Causal Agent of Maize Common Rust.</title>
        <authorList>
            <person name="Rochi L."/>
            <person name="Burguener G."/>
            <person name="Darino M."/>
            <person name="Turjanski A."/>
            <person name="Kreff E."/>
            <person name="Dieguez M.J."/>
            <person name="Sacco F."/>
        </authorList>
    </citation>
    <scope>NUCLEOTIDE SEQUENCE [LARGE SCALE GENOMIC DNA]</scope>
    <source>
        <strain evidence="2 3">RO10H11247</strain>
    </source>
</reference>
<feature type="compositionally biased region" description="Polar residues" evidence="1">
    <location>
        <begin position="48"/>
        <end position="71"/>
    </location>
</feature>
<feature type="region of interest" description="Disordered" evidence="1">
    <location>
        <begin position="38"/>
        <end position="74"/>
    </location>
</feature>
<evidence type="ECO:0000313" key="2">
    <source>
        <dbReference type="EMBL" id="KNZ49995.1"/>
    </source>
</evidence>
<name>A0A0L6UQ84_9BASI</name>
<dbReference type="VEuPathDB" id="FungiDB:VP01_4654g2"/>
<gene>
    <name evidence="2" type="ORF">VP01_4654g2</name>
</gene>
<proteinExistence type="predicted"/>
<accession>A0A0L6UQ84</accession>
<organism evidence="2 3">
    <name type="scientific">Puccinia sorghi</name>
    <dbReference type="NCBI Taxonomy" id="27349"/>
    <lineage>
        <taxon>Eukaryota</taxon>
        <taxon>Fungi</taxon>
        <taxon>Dikarya</taxon>
        <taxon>Basidiomycota</taxon>
        <taxon>Pucciniomycotina</taxon>
        <taxon>Pucciniomycetes</taxon>
        <taxon>Pucciniales</taxon>
        <taxon>Pucciniaceae</taxon>
        <taxon>Puccinia</taxon>
    </lineage>
</organism>